<gene>
    <name evidence="9" type="ORF">AMTR_s00039p00193810</name>
</gene>
<feature type="region of interest" description="Disordered" evidence="7">
    <location>
        <begin position="1"/>
        <end position="22"/>
    </location>
</feature>
<evidence type="ECO:0000256" key="4">
    <source>
        <dbReference type="ARBA" id="ARBA00022833"/>
    </source>
</evidence>
<feature type="compositionally biased region" description="Basic and acidic residues" evidence="7">
    <location>
        <begin position="179"/>
        <end position="189"/>
    </location>
</feature>
<organism evidence="9 10">
    <name type="scientific">Amborella trichopoda</name>
    <dbReference type="NCBI Taxonomy" id="13333"/>
    <lineage>
        <taxon>Eukaryota</taxon>
        <taxon>Viridiplantae</taxon>
        <taxon>Streptophyta</taxon>
        <taxon>Embryophyta</taxon>
        <taxon>Tracheophyta</taxon>
        <taxon>Spermatophyta</taxon>
        <taxon>Magnoliopsida</taxon>
        <taxon>Amborellales</taxon>
        <taxon>Amborellaceae</taxon>
        <taxon>Amborella</taxon>
    </lineage>
</organism>
<dbReference type="PANTHER" id="PTHR47287:SF15">
    <property type="entry name" value="ZINC FINGER PROTEIN 3-LIKE"/>
    <property type="match status" value="1"/>
</dbReference>
<dbReference type="InterPro" id="IPR044246">
    <property type="entry name" value="ZFP3-like"/>
</dbReference>
<keyword evidence="3 6" id="KW-0863">Zinc-finger</keyword>
<evidence type="ECO:0000256" key="2">
    <source>
        <dbReference type="ARBA" id="ARBA00022723"/>
    </source>
</evidence>
<dbReference type="InterPro" id="IPR013087">
    <property type="entry name" value="Znf_C2H2_type"/>
</dbReference>
<evidence type="ECO:0000256" key="1">
    <source>
        <dbReference type="ARBA" id="ARBA00004123"/>
    </source>
</evidence>
<accession>U5CRM1</accession>
<dbReference type="Gramene" id="ERN15871">
    <property type="protein sequence ID" value="ERN15871"/>
    <property type="gene ID" value="AMTR_s00039p00193810"/>
</dbReference>
<reference evidence="10" key="1">
    <citation type="journal article" date="2013" name="Science">
        <title>The Amborella genome and the evolution of flowering plants.</title>
        <authorList>
            <consortium name="Amborella Genome Project"/>
        </authorList>
    </citation>
    <scope>NUCLEOTIDE SEQUENCE [LARGE SCALE GENOMIC DNA]</scope>
</reference>
<dbReference type="OMA" id="FNWQRSI"/>
<keyword evidence="4" id="KW-0862">Zinc</keyword>
<dbReference type="KEGG" id="atr:18444164"/>
<dbReference type="GO" id="GO:0008270">
    <property type="term" value="F:zinc ion binding"/>
    <property type="evidence" value="ECO:0007669"/>
    <property type="project" value="UniProtKB-KW"/>
</dbReference>
<sequence length="189" mass="20879">MAEDEKPNGPIEVAESSRSSNGENRVFPCLFCTRKFFSSQALGGHQNAHKKERTAARKAQRANDYRLCALGSSQPLAMAPNLGFYGPPLYISAHSASHVGSQNAQFCGHGFGSNGAPRFNPRFSGPCRVPLFGSEEEENGFVNFQRGFRMRERVFFDEPEGSLPKENHRLENEASGSDTDQKLDLSLHL</sequence>
<evidence type="ECO:0000313" key="9">
    <source>
        <dbReference type="EMBL" id="ERN15871.1"/>
    </source>
</evidence>
<name>U5CRM1_AMBTC</name>
<dbReference type="PANTHER" id="PTHR47287">
    <property type="entry name" value="C2H2 AND C2HC ZINC FINGERS SUPERFAMILY PROTEIN"/>
    <property type="match status" value="1"/>
</dbReference>
<evidence type="ECO:0000256" key="7">
    <source>
        <dbReference type="SAM" id="MobiDB-lite"/>
    </source>
</evidence>
<evidence type="ECO:0000313" key="10">
    <source>
        <dbReference type="Proteomes" id="UP000017836"/>
    </source>
</evidence>
<comment type="subcellular location">
    <subcellularLocation>
        <location evidence="1">Nucleus</location>
    </subcellularLocation>
</comment>
<dbReference type="InterPro" id="IPR036236">
    <property type="entry name" value="Znf_C2H2_sf"/>
</dbReference>
<dbReference type="SUPFAM" id="SSF57667">
    <property type="entry name" value="beta-beta-alpha zinc fingers"/>
    <property type="match status" value="1"/>
</dbReference>
<evidence type="ECO:0000259" key="8">
    <source>
        <dbReference type="PROSITE" id="PS50157"/>
    </source>
</evidence>
<keyword evidence="10" id="KW-1185">Reference proteome</keyword>
<feature type="compositionally biased region" description="Basic and acidic residues" evidence="7">
    <location>
        <begin position="163"/>
        <end position="172"/>
    </location>
</feature>
<keyword evidence="5" id="KW-0539">Nucleus</keyword>
<evidence type="ECO:0000256" key="3">
    <source>
        <dbReference type="ARBA" id="ARBA00022771"/>
    </source>
</evidence>
<dbReference type="Gene3D" id="3.30.160.60">
    <property type="entry name" value="Classic Zinc Finger"/>
    <property type="match status" value="1"/>
</dbReference>
<proteinExistence type="predicted"/>
<evidence type="ECO:0000256" key="5">
    <source>
        <dbReference type="ARBA" id="ARBA00023242"/>
    </source>
</evidence>
<dbReference type="eggNOG" id="ENOG502S0QT">
    <property type="taxonomic scope" value="Eukaryota"/>
</dbReference>
<dbReference type="PROSITE" id="PS00028">
    <property type="entry name" value="ZINC_FINGER_C2H2_1"/>
    <property type="match status" value="1"/>
</dbReference>
<dbReference type="EMBL" id="KI392495">
    <property type="protein sequence ID" value="ERN15871.1"/>
    <property type="molecule type" value="Genomic_DNA"/>
</dbReference>
<dbReference type="Proteomes" id="UP000017836">
    <property type="component" value="Unassembled WGS sequence"/>
</dbReference>
<feature type="region of interest" description="Disordered" evidence="7">
    <location>
        <begin position="159"/>
        <end position="189"/>
    </location>
</feature>
<dbReference type="OrthoDB" id="1915958at2759"/>
<evidence type="ECO:0000256" key="6">
    <source>
        <dbReference type="PROSITE-ProRule" id="PRU00042"/>
    </source>
</evidence>
<dbReference type="PROSITE" id="PS50157">
    <property type="entry name" value="ZINC_FINGER_C2H2_2"/>
    <property type="match status" value="1"/>
</dbReference>
<feature type="domain" description="C2H2-type" evidence="8">
    <location>
        <begin position="27"/>
        <end position="54"/>
    </location>
</feature>
<protein>
    <recommendedName>
        <fullName evidence="8">C2H2-type domain-containing protein</fullName>
    </recommendedName>
</protein>
<dbReference type="GO" id="GO:0009788">
    <property type="term" value="P:negative regulation of abscisic acid-activated signaling pathway"/>
    <property type="evidence" value="ECO:0007669"/>
    <property type="project" value="InterPro"/>
</dbReference>
<dbReference type="AlphaFoldDB" id="U5CRM1"/>
<dbReference type="GO" id="GO:0005634">
    <property type="term" value="C:nucleus"/>
    <property type="evidence" value="ECO:0007669"/>
    <property type="project" value="UniProtKB-SubCell"/>
</dbReference>
<dbReference type="HOGENOM" id="CLU_090167_0_0_1"/>
<keyword evidence="2" id="KW-0479">Metal-binding</keyword>